<evidence type="ECO:0000256" key="1">
    <source>
        <dbReference type="ARBA" id="ARBA00010075"/>
    </source>
</evidence>
<evidence type="ECO:0000256" key="2">
    <source>
        <dbReference type="ARBA" id="ARBA00022578"/>
    </source>
</evidence>
<accession>A0A402A5W9</accession>
<keyword evidence="4" id="KW-0233">DNA recombination</keyword>
<keyword evidence="2" id="KW-0815">Transposition</keyword>
<dbReference type="OrthoDB" id="156189at2"/>
<organism evidence="8 9">
    <name type="scientific">Tengunoibacter tsumagoiensis</name>
    <dbReference type="NCBI Taxonomy" id="2014871"/>
    <lineage>
        <taxon>Bacteria</taxon>
        <taxon>Bacillati</taxon>
        <taxon>Chloroflexota</taxon>
        <taxon>Ktedonobacteria</taxon>
        <taxon>Ktedonobacterales</taxon>
        <taxon>Dictyobacteraceae</taxon>
        <taxon>Tengunoibacter</taxon>
    </lineage>
</organism>
<keyword evidence="6" id="KW-0472">Membrane</keyword>
<comment type="similarity">
    <text evidence="1">Belongs to the transposase 11 family.</text>
</comment>
<evidence type="ECO:0000256" key="3">
    <source>
        <dbReference type="ARBA" id="ARBA00023125"/>
    </source>
</evidence>
<evidence type="ECO:0000313" key="8">
    <source>
        <dbReference type="EMBL" id="GCE14479.1"/>
    </source>
</evidence>
<dbReference type="PANTHER" id="PTHR33258:SF1">
    <property type="entry name" value="TRANSPOSASE INSL FOR INSERTION SEQUENCE ELEMENT IS186A-RELATED"/>
    <property type="match status" value="1"/>
</dbReference>
<dbReference type="InterPro" id="IPR047952">
    <property type="entry name" value="Transpos_IS4"/>
</dbReference>
<evidence type="ECO:0000259" key="7">
    <source>
        <dbReference type="Pfam" id="PF01609"/>
    </source>
</evidence>
<dbReference type="AlphaFoldDB" id="A0A402A5W9"/>
<name>A0A402A5W9_9CHLR</name>
<evidence type="ECO:0000256" key="5">
    <source>
        <dbReference type="SAM" id="MobiDB-lite"/>
    </source>
</evidence>
<dbReference type="RefSeq" id="WP_126582051.1">
    <property type="nucleotide sequence ID" value="NZ_BIFR01000002.1"/>
</dbReference>
<dbReference type="EMBL" id="BIFR01000002">
    <property type="protein sequence ID" value="GCE14479.1"/>
    <property type="molecule type" value="Genomic_DNA"/>
</dbReference>
<proteinExistence type="inferred from homology"/>
<keyword evidence="6" id="KW-1133">Transmembrane helix</keyword>
<sequence length="445" mass="51874">MLYDTPSGRELVKSSEPTQTLETLLIEASRDLVVPGKRRGRPQRLSSSFLFLGILICMLRGWNSQLDLWRLLSFSGVGTLPPVRVSDQAIYKRLAQNTHAHFRAFFEHMSAWLCERMNLRADLSLAPFANDVFALDESTLDPRKRWIAELRQVPIGDRRLLAGRIGALFDVRRQQWKRIDVFNTVADCRRAAFDLISGIPAGALILFDRGYNGFEWFDELTTRRLWWIGRVKKNMSYKVLHVIYDRNGIVDALVQVGAFRADQARYTARLVRYWYRGQQYEYLTNVTDARQLSVAQIARLYDRRWDIECAFRLLKDYLGLKWIWSAKWEVIQLQIWATALLAQFFHAYQMHIAEKADVDVFDVSLELLVRHVPRWLAEGYDPIDVVLSQGSAMKILRSSTRSRRELFHVPVEELCDPPDDLPRQRKPRYAHKAAGNFPRKKKQDS</sequence>
<reference evidence="9" key="1">
    <citation type="submission" date="2018-12" db="EMBL/GenBank/DDBJ databases">
        <title>Tengunoibacter tsumagoiensis gen. nov., sp. nov., Dictyobacter kobayashii sp. nov., D. alpinus sp. nov., and D. joshuensis sp. nov. and description of Dictyobacteraceae fam. nov. within the order Ktedonobacterales isolated from Tengu-no-mugimeshi.</title>
        <authorList>
            <person name="Wang C.M."/>
            <person name="Zheng Y."/>
            <person name="Sakai Y."/>
            <person name="Toyoda A."/>
            <person name="Minakuchi Y."/>
            <person name="Abe K."/>
            <person name="Yokota A."/>
            <person name="Yabe S."/>
        </authorList>
    </citation>
    <scope>NUCLEOTIDE SEQUENCE [LARGE SCALE GENOMIC DNA]</scope>
    <source>
        <strain evidence="9">Uno3</strain>
    </source>
</reference>
<evidence type="ECO:0000313" key="9">
    <source>
        <dbReference type="Proteomes" id="UP000287352"/>
    </source>
</evidence>
<dbReference type="GO" id="GO:0006313">
    <property type="term" value="P:DNA transposition"/>
    <property type="evidence" value="ECO:0007669"/>
    <property type="project" value="InterPro"/>
</dbReference>
<dbReference type="SUPFAM" id="SSF53098">
    <property type="entry name" value="Ribonuclease H-like"/>
    <property type="match status" value="1"/>
</dbReference>
<dbReference type="NCBIfam" id="NF033592">
    <property type="entry name" value="transpos_IS4_1"/>
    <property type="match status" value="1"/>
</dbReference>
<dbReference type="GO" id="GO:0004803">
    <property type="term" value="F:transposase activity"/>
    <property type="evidence" value="ECO:0007669"/>
    <property type="project" value="InterPro"/>
</dbReference>
<feature type="region of interest" description="Disordered" evidence="5">
    <location>
        <begin position="417"/>
        <end position="445"/>
    </location>
</feature>
<evidence type="ECO:0000256" key="6">
    <source>
        <dbReference type="SAM" id="Phobius"/>
    </source>
</evidence>
<comment type="caution">
    <text evidence="8">The sequence shown here is derived from an EMBL/GenBank/DDBJ whole genome shotgun (WGS) entry which is preliminary data.</text>
</comment>
<dbReference type="GO" id="GO:0003677">
    <property type="term" value="F:DNA binding"/>
    <property type="evidence" value="ECO:0007669"/>
    <property type="project" value="UniProtKB-KW"/>
</dbReference>
<keyword evidence="6" id="KW-0812">Transmembrane</keyword>
<keyword evidence="9" id="KW-1185">Reference proteome</keyword>
<evidence type="ECO:0000256" key="4">
    <source>
        <dbReference type="ARBA" id="ARBA00023172"/>
    </source>
</evidence>
<dbReference type="Pfam" id="PF01609">
    <property type="entry name" value="DDE_Tnp_1"/>
    <property type="match status" value="1"/>
</dbReference>
<protein>
    <recommendedName>
        <fullName evidence="7">Transposase IS4-like domain-containing protein</fullName>
    </recommendedName>
</protein>
<dbReference type="Proteomes" id="UP000287352">
    <property type="component" value="Unassembled WGS sequence"/>
</dbReference>
<gene>
    <name evidence="8" type="ORF">KTT_43380</name>
</gene>
<feature type="transmembrane region" description="Helical" evidence="6">
    <location>
        <begin position="45"/>
        <end position="62"/>
    </location>
</feature>
<dbReference type="InterPro" id="IPR012337">
    <property type="entry name" value="RNaseH-like_sf"/>
</dbReference>
<dbReference type="PANTHER" id="PTHR33258">
    <property type="entry name" value="TRANSPOSASE INSL FOR INSERTION SEQUENCE ELEMENT IS186A-RELATED"/>
    <property type="match status" value="1"/>
</dbReference>
<keyword evidence="3" id="KW-0238">DNA-binding</keyword>
<dbReference type="InterPro" id="IPR002559">
    <property type="entry name" value="Transposase_11"/>
</dbReference>
<feature type="domain" description="Transposase IS4-like" evidence="7">
    <location>
        <begin position="185"/>
        <end position="341"/>
    </location>
</feature>